<dbReference type="EMBL" id="BOMV01000105">
    <property type="protein sequence ID" value="GIF01472.1"/>
    <property type="molecule type" value="Genomic_DNA"/>
</dbReference>
<evidence type="ECO:0000313" key="1">
    <source>
        <dbReference type="EMBL" id="GIF01472.1"/>
    </source>
</evidence>
<keyword evidence="2" id="KW-1185">Reference proteome</keyword>
<dbReference type="RefSeq" id="WP_275410935.1">
    <property type="nucleotide sequence ID" value="NZ_BOMV01000105.1"/>
</dbReference>
<organism evidence="1 2">
    <name type="scientific">Paractinoplanes rishiriensis</name>
    <dbReference type="NCBI Taxonomy" id="1050105"/>
    <lineage>
        <taxon>Bacteria</taxon>
        <taxon>Bacillati</taxon>
        <taxon>Actinomycetota</taxon>
        <taxon>Actinomycetes</taxon>
        <taxon>Micromonosporales</taxon>
        <taxon>Micromonosporaceae</taxon>
        <taxon>Paractinoplanes</taxon>
    </lineage>
</organism>
<comment type="caution">
    <text evidence="1">The sequence shown here is derived from an EMBL/GenBank/DDBJ whole genome shotgun (WGS) entry which is preliminary data.</text>
</comment>
<evidence type="ECO:0000313" key="2">
    <source>
        <dbReference type="Proteomes" id="UP000636960"/>
    </source>
</evidence>
<sequence length="43" mass="4683">MPKRVTSILTGARAVHGRRLTDEAGRGLVEEIDLRQAADRGIP</sequence>
<accession>A0A919KCW0</accession>
<dbReference type="AlphaFoldDB" id="A0A919KCW0"/>
<proteinExistence type="predicted"/>
<name>A0A919KCW0_9ACTN</name>
<reference evidence="1" key="1">
    <citation type="submission" date="2021-01" db="EMBL/GenBank/DDBJ databases">
        <title>Whole genome shotgun sequence of Actinoplanes rishiriensis NBRC 108556.</title>
        <authorList>
            <person name="Komaki H."/>
            <person name="Tamura T."/>
        </authorList>
    </citation>
    <scope>NUCLEOTIDE SEQUENCE</scope>
    <source>
        <strain evidence="1">NBRC 108556</strain>
    </source>
</reference>
<protein>
    <submittedName>
        <fullName evidence="1">Uncharacterized protein</fullName>
    </submittedName>
</protein>
<dbReference type="Proteomes" id="UP000636960">
    <property type="component" value="Unassembled WGS sequence"/>
</dbReference>
<gene>
    <name evidence="1" type="ORF">Ari01nite_89360</name>
</gene>